<evidence type="ECO:0000313" key="2">
    <source>
        <dbReference type="EMBL" id="KAE9089850.1"/>
    </source>
</evidence>
<accession>A0A6A3E775</accession>
<evidence type="ECO:0000313" key="9">
    <source>
        <dbReference type="Proteomes" id="UP000440732"/>
    </source>
</evidence>
<evidence type="ECO:0000313" key="8">
    <source>
        <dbReference type="Proteomes" id="UP000437068"/>
    </source>
</evidence>
<evidence type="ECO:0000313" key="10">
    <source>
        <dbReference type="Proteomes" id="UP000441208"/>
    </source>
</evidence>
<sequence>MSRVGTVAAALARLTVPNRVTTPCSRRLRSGNEMCSGLDSQDIHVCGRMSPDGFWWTSPVRSGG</sequence>
<evidence type="ECO:0000313" key="11">
    <source>
        <dbReference type="Proteomes" id="UP000486351"/>
    </source>
</evidence>
<dbReference type="EMBL" id="QXFY01001983">
    <property type="protein sequence ID" value="KAE9305336.1"/>
    <property type="molecule type" value="Genomic_DNA"/>
</dbReference>
<organism evidence="1 7">
    <name type="scientific">Phytophthora fragariae</name>
    <dbReference type="NCBI Taxonomy" id="53985"/>
    <lineage>
        <taxon>Eukaryota</taxon>
        <taxon>Sar</taxon>
        <taxon>Stramenopiles</taxon>
        <taxon>Oomycota</taxon>
        <taxon>Peronosporomycetes</taxon>
        <taxon>Peronosporales</taxon>
        <taxon>Peronosporaceae</taxon>
        <taxon>Phytophthora</taxon>
    </lineage>
</organism>
<dbReference type="EMBL" id="QXFZ01001474">
    <property type="protein sequence ID" value="KAE9089850.1"/>
    <property type="molecule type" value="Genomic_DNA"/>
</dbReference>
<comment type="caution">
    <text evidence="1">The sequence shown here is derived from an EMBL/GenBank/DDBJ whole genome shotgun (WGS) entry which is preliminary data.</text>
</comment>
<dbReference type="Proteomes" id="UP000488956">
    <property type="component" value="Unassembled WGS sequence"/>
</dbReference>
<dbReference type="Proteomes" id="UP000486351">
    <property type="component" value="Unassembled WGS sequence"/>
</dbReference>
<proteinExistence type="predicted"/>
<dbReference type="EMBL" id="QXGA01000957">
    <property type="protein sequence ID" value="KAE9134101.1"/>
    <property type="molecule type" value="Genomic_DNA"/>
</dbReference>
<evidence type="ECO:0000313" key="6">
    <source>
        <dbReference type="EMBL" id="KAE9305336.1"/>
    </source>
</evidence>
<evidence type="ECO:0000313" key="4">
    <source>
        <dbReference type="EMBL" id="KAE9134101.1"/>
    </source>
</evidence>
<evidence type="ECO:0000313" key="12">
    <source>
        <dbReference type="Proteomes" id="UP000488956"/>
    </source>
</evidence>
<dbReference type="EMBL" id="QXGF01001496">
    <property type="protein sequence ID" value="KAE8929584.1"/>
    <property type="molecule type" value="Genomic_DNA"/>
</dbReference>
<evidence type="ECO:0000313" key="3">
    <source>
        <dbReference type="EMBL" id="KAE9098378.1"/>
    </source>
</evidence>
<dbReference type="Proteomes" id="UP000441208">
    <property type="component" value="Unassembled WGS sequence"/>
</dbReference>
<dbReference type="AlphaFoldDB" id="A0A6A3E775"/>
<gene>
    <name evidence="5" type="ORF">PF001_g18366</name>
    <name evidence="4" type="ORF">PF006_g14900</name>
    <name evidence="2" type="ORF">PF007_g19458</name>
    <name evidence="6" type="ORF">PF008_g21753</name>
    <name evidence="1" type="ORF">PF009_g20307</name>
    <name evidence="3" type="ORF">PF010_g15586</name>
</gene>
<dbReference type="Proteomes" id="UP000437068">
    <property type="component" value="Unassembled WGS sequence"/>
</dbReference>
<evidence type="ECO:0000313" key="1">
    <source>
        <dbReference type="EMBL" id="KAE8929584.1"/>
    </source>
</evidence>
<dbReference type="EMBL" id="QXGE01001394">
    <property type="protein sequence ID" value="KAE9293204.1"/>
    <property type="molecule type" value="Genomic_DNA"/>
</dbReference>
<dbReference type="Proteomes" id="UP000429523">
    <property type="component" value="Unassembled WGS sequence"/>
</dbReference>
<dbReference type="Proteomes" id="UP000440732">
    <property type="component" value="Unassembled WGS sequence"/>
</dbReference>
<evidence type="ECO:0000313" key="5">
    <source>
        <dbReference type="EMBL" id="KAE9293204.1"/>
    </source>
</evidence>
<protein>
    <submittedName>
        <fullName evidence="1">Uncharacterized protein</fullName>
    </submittedName>
</protein>
<dbReference type="EMBL" id="QXFX01001023">
    <property type="protein sequence ID" value="KAE9098378.1"/>
    <property type="molecule type" value="Genomic_DNA"/>
</dbReference>
<name>A0A6A3E775_9STRA</name>
<evidence type="ECO:0000313" key="7">
    <source>
        <dbReference type="Proteomes" id="UP000429523"/>
    </source>
</evidence>
<reference evidence="7 8" key="1">
    <citation type="submission" date="2018-08" db="EMBL/GenBank/DDBJ databases">
        <title>Genomic investigation of the strawberry pathogen Phytophthora fragariae indicates pathogenicity is determined by transcriptional variation in three key races.</title>
        <authorList>
            <person name="Adams T.M."/>
            <person name="Armitage A.D."/>
            <person name="Sobczyk M.K."/>
            <person name="Bates H.J."/>
            <person name="Dunwell J.M."/>
            <person name="Nellist C.F."/>
            <person name="Harrison R.J."/>
        </authorList>
    </citation>
    <scope>NUCLEOTIDE SEQUENCE [LARGE SCALE GENOMIC DNA]</scope>
    <source>
        <strain evidence="5 8">A4</strain>
        <strain evidence="4 9">NOV-5</strain>
        <strain evidence="2 10">NOV-71</strain>
        <strain evidence="6 11">NOV-77</strain>
        <strain evidence="1 7">NOV-9</strain>
        <strain evidence="3 12">ONT-3</strain>
    </source>
</reference>